<name>A0ACC3DFB6_9PEZI</name>
<feature type="non-terminal residue" evidence="1">
    <location>
        <position position="1"/>
    </location>
</feature>
<dbReference type="EMBL" id="JAWDJW010005530">
    <property type="protein sequence ID" value="KAK3067400.1"/>
    <property type="molecule type" value="Genomic_DNA"/>
</dbReference>
<proteinExistence type="predicted"/>
<comment type="caution">
    <text evidence="1">The sequence shown here is derived from an EMBL/GenBank/DDBJ whole genome shotgun (WGS) entry which is preliminary data.</text>
</comment>
<evidence type="ECO:0000313" key="1">
    <source>
        <dbReference type="EMBL" id="KAK3067400.1"/>
    </source>
</evidence>
<reference evidence="1" key="1">
    <citation type="submission" date="2024-09" db="EMBL/GenBank/DDBJ databases">
        <title>Black Yeasts Isolated from many extreme environments.</title>
        <authorList>
            <person name="Coleine C."/>
            <person name="Stajich J.E."/>
            <person name="Selbmann L."/>
        </authorList>
    </citation>
    <scope>NUCLEOTIDE SEQUENCE</scope>
    <source>
        <strain evidence="1">CCFEE 5737</strain>
    </source>
</reference>
<organism evidence="1 2">
    <name type="scientific">Coniosporium uncinatum</name>
    <dbReference type="NCBI Taxonomy" id="93489"/>
    <lineage>
        <taxon>Eukaryota</taxon>
        <taxon>Fungi</taxon>
        <taxon>Dikarya</taxon>
        <taxon>Ascomycota</taxon>
        <taxon>Pezizomycotina</taxon>
        <taxon>Dothideomycetes</taxon>
        <taxon>Dothideomycetes incertae sedis</taxon>
        <taxon>Coniosporium</taxon>
    </lineage>
</organism>
<gene>
    <name evidence="1" type="ORF">LTS18_001139</name>
</gene>
<evidence type="ECO:0000313" key="2">
    <source>
        <dbReference type="Proteomes" id="UP001186974"/>
    </source>
</evidence>
<accession>A0ACC3DFB6</accession>
<keyword evidence="2" id="KW-1185">Reference proteome</keyword>
<protein>
    <submittedName>
        <fullName evidence="1">Uncharacterized protein</fullName>
    </submittedName>
</protein>
<sequence length="128" mass="14135">QICATATLSNGNLSLLNDLKTHANMPFTHIFSAEMFGSYKPSPKVYLGAAEKLGLSPGECAMVAAHLGDLKAAKDLGFRAIYVQRPLEEDWEQPKVEEAKNADWVDIWVSQDEEGFLTVAEKLIPKQE</sequence>
<dbReference type="Proteomes" id="UP001186974">
    <property type="component" value="Unassembled WGS sequence"/>
</dbReference>